<dbReference type="SFLD" id="SFLDS00005">
    <property type="entry name" value="Isoprenoid_Synthase_Type_I"/>
    <property type="match status" value="1"/>
</dbReference>
<feature type="compositionally biased region" description="Low complexity" evidence="7">
    <location>
        <begin position="127"/>
        <end position="138"/>
    </location>
</feature>
<dbReference type="GO" id="GO:0046872">
    <property type="term" value="F:metal ion binding"/>
    <property type="evidence" value="ECO:0007669"/>
    <property type="project" value="UniProtKB-KW"/>
</dbReference>
<dbReference type="PANTHER" id="PTHR12001:SF69">
    <property type="entry name" value="ALL TRANS-POLYPRENYL-DIPHOSPHATE SYNTHASE PDSS1"/>
    <property type="match status" value="1"/>
</dbReference>
<evidence type="ECO:0000256" key="4">
    <source>
        <dbReference type="ARBA" id="ARBA00022723"/>
    </source>
</evidence>
<dbReference type="GO" id="GO:1990234">
    <property type="term" value="C:transferase complex"/>
    <property type="evidence" value="ECO:0007669"/>
    <property type="project" value="TreeGrafter"/>
</dbReference>
<feature type="compositionally biased region" description="Pro residues" evidence="7">
    <location>
        <begin position="57"/>
        <end position="68"/>
    </location>
</feature>
<evidence type="ECO:0000313" key="9">
    <source>
        <dbReference type="Proteomes" id="UP000193411"/>
    </source>
</evidence>
<dbReference type="EMBL" id="MCFL01000035">
    <property type="protein sequence ID" value="ORZ33491.1"/>
    <property type="molecule type" value="Genomic_DNA"/>
</dbReference>
<evidence type="ECO:0000256" key="1">
    <source>
        <dbReference type="ARBA" id="ARBA00001946"/>
    </source>
</evidence>
<dbReference type="InterPro" id="IPR033749">
    <property type="entry name" value="Polyprenyl_synt_CS"/>
</dbReference>
<comment type="similarity">
    <text evidence="2">Belongs to the FPP/GGPP synthase family.</text>
</comment>
<evidence type="ECO:0000256" key="3">
    <source>
        <dbReference type="ARBA" id="ARBA00022679"/>
    </source>
</evidence>
<feature type="non-terminal residue" evidence="8">
    <location>
        <position position="1"/>
    </location>
</feature>
<evidence type="ECO:0000313" key="8">
    <source>
        <dbReference type="EMBL" id="ORZ33491.1"/>
    </source>
</evidence>
<evidence type="ECO:0000256" key="6">
    <source>
        <dbReference type="ARBA" id="ARBA00023229"/>
    </source>
</evidence>
<dbReference type="AlphaFoldDB" id="A0A1Y2HHZ0"/>
<name>A0A1Y2HHZ0_9FUNG</name>
<dbReference type="Proteomes" id="UP000193411">
    <property type="component" value="Unassembled WGS sequence"/>
</dbReference>
<dbReference type="InterPro" id="IPR008949">
    <property type="entry name" value="Isoprenoid_synthase_dom_sf"/>
</dbReference>
<dbReference type="PROSITE" id="PS00723">
    <property type="entry name" value="POLYPRENYL_SYNTHASE_1"/>
    <property type="match status" value="1"/>
</dbReference>
<comment type="caution">
    <text evidence="8">The sequence shown here is derived from an EMBL/GenBank/DDBJ whole genome shotgun (WGS) entry which is preliminary data.</text>
</comment>
<dbReference type="PROSITE" id="PS00444">
    <property type="entry name" value="POLYPRENYL_SYNTHASE_2"/>
    <property type="match status" value="1"/>
</dbReference>
<feature type="compositionally biased region" description="Low complexity" evidence="7">
    <location>
        <begin position="69"/>
        <end position="79"/>
    </location>
</feature>
<feature type="region of interest" description="Disordered" evidence="7">
    <location>
        <begin position="118"/>
        <end position="153"/>
    </location>
</feature>
<comment type="cofactor">
    <cofactor evidence="1">
        <name>Mg(2+)</name>
        <dbReference type="ChEBI" id="CHEBI:18420"/>
    </cofactor>
</comment>
<organism evidence="8 9">
    <name type="scientific">Catenaria anguillulae PL171</name>
    <dbReference type="NCBI Taxonomy" id="765915"/>
    <lineage>
        <taxon>Eukaryota</taxon>
        <taxon>Fungi</taxon>
        <taxon>Fungi incertae sedis</taxon>
        <taxon>Blastocladiomycota</taxon>
        <taxon>Blastocladiomycetes</taxon>
        <taxon>Blastocladiales</taxon>
        <taxon>Catenariaceae</taxon>
        <taxon>Catenaria</taxon>
    </lineage>
</organism>
<dbReference type="CDD" id="cd00685">
    <property type="entry name" value="Trans_IPPS_HT"/>
    <property type="match status" value="1"/>
</dbReference>
<dbReference type="PANTHER" id="PTHR12001">
    <property type="entry name" value="GERANYLGERANYL PYROPHOSPHATE SYNTHASE"/>
    <property type="match status" value="1"/>
</dbReference>
<dbReference type="GO" id="GO:0004659">
    <property type="term" value="F:prenyltransferase activity"/>
    <property type="evidence" value="ECO:0007669"/>
    <property type="project" value="InterPro"/>
</dbReference>
<dbReference type="OrthoDB" id="9927103at2759"/>
<feature type="region of interest" description="Disordered" evidence="7">
    <location>
        <begin position="50"/>
        <end position="90"/>
    </location>
</feature>
<dbReference type="Pfam" id="PF00348">
    <property type="entry name" value="polyprenyl_synt"/>
    <property type="match status" value="1"/>
</dbReference>
<proteinExistence type="inferred from homology"/>
<keyword evidence="4" id="KW-0479">Metal-binding</keyword>
<accession>A0A1Y2HHZ0</accession>
<protein>
    <submittedName>
        <fullName evidence="8">Isoprenoid synthase domain-containing protein</fullName>
    </submittedName>
</protein>
<keyword evidence="3" id="KW-0808">Transferase</keyword>
<gene>
    <name evidence="8" type="ORF">BCR44DRAFT_42656</name>
</gene>
<evidence type="ECO:0000256" key="5">
    <source>
        <dbReference type="ARBA" id="ARBA00022842"/>
    </source>
</evidence>
<evidence type="ECO:0000256" key="7">
    <source>
        <dbReference type="SAM" id="MobiDB-lite"/>
    </source>
</evidence>
<dbReference type="GO" id="GO:0008299">
    <property type="term" value="P:isoprenoid biosynthetic process"/>
    <property type="evidence" value="ECO:0007669"/>
    <property type="project" value="UniProtKB-KW"/>
</dbReference>
<dbReference type="SUPFAM" id="SSF48576">
    <property type="entry name" value="Terpenoid synthases"/>
    <property type="match status" value="2"/>
</dbReference>
<feature type="compositionally biased region" description="Pro residues" evidence="7">
    <location>
        <begin position="80"/>
        <end position="90"/>
    </location>
</feature>
<sequence>LAAAASFSASASASVAARACRVHSCHRLSFAATAAAAHGARCVGHGQARCQSTSKKPAPPSSSQPPSEPASSQSSSSPFPGLPGLPPFPFPEPPKPLTWIANTLSRLTLRPAFSIPPATPPASSVNAASALPSTASSANPPPAYPPFQTSPTTSWSATLDAAERIVLPPGGKLIDPMEVVGAEMKSLTSNIQRLLTSDSQVLRKMARYYFNTQGKHIRPLLVLLVSMAARAAHAPGTVPPTPSITPATLSSSSLSASEASVQVPASFQFMDTPISPVLAHDSLVATAAPGTYDPNPLTGVLPTQRRLAEITEMIHTASLLHDDVIDHALTRRGVPTVNAEQGNKMAILAGDYLLARASLALARLRHCEVVELLATVISDLVEGEVMQLKNGGTLRTPAWQSPSDVPNPLPGEAFDHYMEKTYLKTAALIAKSCRAAALLGGAHNDTAHVAYTYGKHLGLAFQLVDDLLDFTGSAVSFGKPAGGADLKLGLATAPVLFAAQEYPELNALIERRFSRPDDPKRAFDLVHASQGLVKTRDFAAAHARRAAEEVRRWPETPAREALVAVTEKVLTRSK</sequence>
<keyword evidence="9" id="KW-1185">Reference proteome</keyword>
<dbReference type="GO" id="GO:0006744">
    <property type="term" value="P:ubiquinone biosynthetic process"/>
    <property type="evidence" value="ECO:0007669"/>
    <property type="project" value="TreeGrafter"/>
</dbReference>
<keyword evidence="6" id="KW-0414">Isoprene biosynthesis</keyword>
<evidence type="ECO:0000256" key="2">
    <source>
        <dbReference type="ARBA" id="ARBA00006706"/>
    </source>
</evidence>
<dbReference type="Gene3D" id="1.10.600.10">
    <property type="entry name" value="Farnesyl Diphosphate Synthase"/>
    <property type="match status" value="1"/>
</dbReference>
<reference evidence="8 9" key="1">
    <citation type="submission" date="2016-07" db="EMBL/GenBank/DDBJ databases">
        <title>Pervasive Adenine N6-methylation of Active Genes in Fungi.</title>
        <authorList>
            <consortium name="DOE Joint Genome Institute"/>
            <person name="Mondo S.J."/>
            <person name="Dannebaum R.O."/>
            <person name="Kuo R.C."/>
            <person name="Labutti K."/>
            <person name="Haridas S."/>
            <person name="Kuo A."/>
            <person name="Salamov A."/>
            <person name="Ahrendt S.R."/>
            <person name="Lipzen A."/>
            <person name="Sullivan W."/>
            <person name="Andreopoulos W.B."/>
            <person name="Clum A."/>
            <person name="Lindquist E."/>
            <person name="Daum C."/>
            <person name="Ramamoorthy G.K."/>
            <person name="Gryganskyi A."/>
            <person name="Culley D."/>
            <person name="Magnuson J.K."/>
            <person name="James T.Y."/>
            <person name="O'Malley M.A."/>
            <person name="Stajich J.E."/>
            <person name="Spatafora J.W."/>
            <person name="Visel A."/>
            <person name="Grigoriev I.V."/>
        </authorList>
    </citation>
    <scope>NUCLEOTIDE SEQUENCE [LARGE SCALE GENOMIC DNA]</scope>
    <source>
        <strain evidence="8 9">PL171</strain>
    </source>
</reference>
<dbReference type="STRING" id="765915.A0A1Y2HHZ0"/>
<dbReference type="InterPro" id="IPR000092">
    <property type="entry name" value="Polyprenyl_synt"/>
</dbReference>
<keyword evidence="5" id="KW-0460">Magnesium</keyword>